<keyword evidence="2" id="KW-1185">Reference proteome</keyword>
<reference evidence="1" key="2">
    <citation type="journal article" date="2021" name="Genome Biol. Evol.">
        <title>Developing a high-quality reference genome for a parasitic bivalve with doubly uniparental inheritance (Bivalvia: Unionida).</title>
        <authorList>
            <person name="Smith C.H."/>
        </authorList>
    </citation>
    <scope>NUCLEOTIDE SEQUENCE</scope>
    <source>
        <strain evidence="1">CHS0354</strain>
        <tissue evidence="1">Mantle</tissue>
    </source>
</reference>
<comment type="caution">
    <text evidence="1">The sequence shown here is derived from an EMBL/GenBank/DDBJ whole genome shotgun (WGS) entry which is preliminary data.</text>
</comment>
<name>A0AAE0VRH5_9BIVA</name>
<dbReference type="Proteomes" id="UP001195483">
    <property type="component" value="Unassembled WGS sequence"/>
</dbReference>
<evidence type="ECO:0000313" key="1">
    <source>
        <dbReference type="EMBL" id="KAK3586457.1"/>
    </source>
</evidence>
<reference evidence="1" key="3">
    <citation type="submission" date="2023-05" db="EMBL/GenBank/DDBJ databases">
        <authorList>
            <person name="Smith C.H."/>
        </authorList>
    </citation>
    <scope>NUCLEOTIDE SEQUENCE</scope>
    <source>
        <strain evidence="1">CHS0354</strain>
        <tissue evidence="1">Mantle</tissue>
    </source>
</reference>
<dbReference type="EMBL" id="JAEAOA010000175">
    <property type="protein sequence ID" value="KAK3586457.1"/>
    <property type="molecule type" value="Genomic_DNA"/>
</dbReference>
<gene>
    <name evidence="1" type="ORF">CHS0354_001841</name>
</gene>
<protein>
    <submittedName>
        <fullName evidence="1">Uncharacterized protein</fullName>
    </submittedName>
</protein>
<evidence type="ECO:0000313" key="2">
    <source>
        <dbReference type="Proteomes" id="UP001195483"/>
    </source>
</evidence>
<dbReference type="AlphaFoldDB" id="A0AAE0VRH5"/>
<organism evidence="1 2">
    <name type="scientific">Potamilus streckersoni</name>
    <dbReference type="NCBI Taxonomy" id="2493646"/>
    <lineage>
        <taxon>Eukaryota</taxon>
        <taxon>Metazoa</taxon>
        <taxon>Spiralia</taxon>
        <taxon>Lophotrochozoa</taxon>
        <taxon>Mollusca</taxon>
        <taxon>Bivalvia</taxon>
        <taxon>Autobranchia</taxon>
        <taxon>Heteroconchia</taxon>
        <taxon>Palaeoheterodonta</taxon>
        <taxon>Unionida</taxon>
        <taxon>Unionoidea</taxon>
        <taxon>Unionidae</taxon>
        <taxon>Ambleminae</taxon>
        <taxon>Lampsilini</taxon>
        <taxon>Potamilus</taxon>
    </lineage>
</organism>
<reference evidence="1" key="1">
    <citation type="journal article" date="2021" name="Genome Biol. Evol.">
        <title>A High-Quality Reference Genome for a Parasitic Bivalve with Doubly Uniparental Inheritance (Bivalvia: Unionida).</title>
        <authorList>
            <person name="Smith C.H."/>
        </authorList>
    </citation>
    <scope>NUCLEOTIDE SEQUENCE</scope>
    <source>
        <strain evidence="1">CHS0354</strain>
    </source>
</reference>
<proteinExistence type="predicted"/>
<sequence>MLLVVIAKGEGENQNCGLESKQNVIWFIQQQQKLHDGPMRGFYGVNLHRRHADRHSASLSIRINGILRAQNDSGGDGTDIKYEILDELFLPVK</sequence>
<accession>A0AAE0VRH5</accession>